<comment type="caution">
    <text evidence="3">The sequence shown here is derived from an EMBL/GenBank/DDBJ whole genome shotgun (WGS) entry which is preliminary data.</text>
</comment>
<proteinExistence type="predicted"/>
<accession>A0A939D738</accession>
<keyword evidence="1" id="KW-0175">Coiled coil</keyword>
<dbReference type="AlphaFoldDB" id="A0A939D738"/>
<dbReference type="Proteomes" id="UP000664545">
    <property type="component" value="Unassembled WGS sequence"/>
</dbReference>
<organism evidence="3 4">
    <name type="scientific">Clostridium aminobutyricum</name>
    <dbReference type="NCBI Taxonomy" id="33953"/>
    <lineage>
        <taxon>Bacteria</taxon>
        <taxon>Bacillati</taxon>
        <taxon>Bacillota</taxon>
        <taxon>Clostridia</taxon>
        <taxon>Eubacteriales</taxon>
        <taxon>Clostridiaceae</taxon>
        <taxon>Clostridium</taxon>
    </lineage>
</organism>
<dbReference type="EMBL" id="JAFJZZ010000001">
    <property type="protein sequence ID" value="MBN7772639.1"/>
    <property type="molecule type" value="Genomic_DNA"/>
</dbReference>
<feature type="coiled-coil region" evidence="1">
    <location>
        <begin position="390"/>
        <end position="417"/>
    </location>
</feature>
<reference evidence="3" key="1">
    <citation type="submission" date="2021-02" db="EMBL/GenBank/DDBJ databases">
        <title>Abyssanaerobacter marinus gen.nov., sp., nov, anaerobic bacterium isolated from the Onnuri vent field of Indian Ocean and suggestion of Mogibacteriaceae fam. nov., and proposal of reclassification of ambiguous this family's genus member.</title>
        <authorList>
            <person name="Kim Y.J."/>
            <person name="Yang J.-A."/>
        </authorList>
    </citation>
    <scope>NUCLEOTIDE SEQUENCE</scope>
    <source>
        <strain evidence="3">DSM 2634</strain>
    </source>
</reference>
<evidence type="ECO:0000313" key="3">
    <source>
        <dbReference type="EMBL" id="MBN7772639.1"/>
    </source>
</evidence>
<feature type="compositionally biased region" description="Polar residues" evidence="2">
    <location>
        <begin position="22"/>
        <end position="39"/>
    </location>
</feature>
<name>A0A939D738_CLOAM</name>
<evidence type="ECO:0000256" key="2">
    <source>
        <dbReference type="SAM" id="MobiDB-lite"/>
    </source>
</evidence>
<evidence type="ECO:0000313" key="4">
    <source>
        <dbReference type="Proteomes" id="UP000664545"/>
    </source>
</evidence>
<feature type="compositionally biased region" description="Polar residues" evidence="2">
    <location>
        <begin position="1"/>
        <end position="12"/>
    </location>
</feature>
<protein>
    <submittedName>
        <fullName evidence="3">Uncharacterized protein</fullName>
    </submittedName>
</protein>
<sequence length="450" mass="52199">MQETIRSRSFNPNEEILESVSEETQTGSESLQDPSQEMPLNQPDDYHLNHPDINEAKRLEEYFKLFDIFRGRNPQMITLIFAGAKSIATTLGHFTMEEANNILGYMKKSNRDKVIRELSKSGWIVSDGFHYRMPGRVRSLLIHIFASLARGELTTAEEIKLITFEAEMAENYGLDEEQAASNITMAFRQLSYWDQVLEHIIQKRSRREVAKIAEESKDIRDAIRLIKEEVSKKKNVFAQTGYDDFFNVTSLLTDHFTQILQMAIQYSREDGKAMGKYISMEMIEETLHEASLEGLASFTFKNFSASKQVLQLREETLQSRTIAFFNNQKELIIDTPAPEPVDIVEEELIVENKQNPLEIFYQEVLLKMEERLQVPMEEVIFEPAQNYGVAMYKTGQLIKLTRELKELEEELHKEAMILEVRENFKELEYGPVETVSECYVRRLENESLGV</sequence>
<keyword evidence="4" id="KW-1185">Reference proteome</keyword>
<feature type="region of interest" description="Disordered" evidence="2">
    <location>
        <begin position="1"/>
        <end position="50"/>
    </location>
</feature>
<evidence type="ECO:0000256" key="1">
    <source>
        <dbReference type="SAM" id="Coils"/>
    </source>
</evidence>
<dbReference type="RefSeq" id="WP_206581427.1">
    <property type="nucleotide sequence ID" value="NZ_JAFJZZ010000001.1"/>
</dbReference>
<gene>
    <name evidence="3" type="ORF">JYB65_04625</name>
</gene>